<dbReference type="EMBL" id="JACRIW010000049">
    <property type="protein sequence ID" value="MBI5169359.1"/>
    <property type="molecule type" value="Genomic_DNA"/>
</dbReference>
<proteinExistence type="predicted"/>
<protein>
    <submittedName>
        <fullName evidence="1">Uncharacterized protein</fullName>
    </submittedName>
</protein>
<sequence>MRPIGTRRGNPVVRRMIEQNQRRRLYYSLSPDEAQVRGDANDPRAVRWTREFFERLRDVVVPRMAIAERIEDGVLRYFGAEHLRLWALHREHELVVAYDHGDSPAEIRERARRWLGCLATHTAPGLPSPHWGRPVYGARVDRATQELDIVWATPGDWCRFVLEDEHAPRVYDAPPHWNRAQLTPA</sequence>
<accession>A0A933SG73</accession>
<name>A0A933SG73_UNCEI</name>
<evidence type="ECO:0000313" key="1">
    <source>
        <dbReference type="EMBL" id="MBI5169359.1"/>
    </source>
</evidence>
<dbReference type="Proteomes" id="UP000696931">
    <property type="component" value="Unassembled WGS sequence"/>
</dbReference>
<dbReference type="AlphaFoldDB" id="A0A933SG73"/>
<comment type="caution">
    <text evidence="1">The sequence shown here is derived from an EMBL/GenBank/DDBJ whole genome shotgun (WGS) entry which is preliminary data.</text>
</comment>
<reference evidence="1" key="1">
    <citation type="submission" date="2020-07" db="EMBL/GenBank/DDBJ databases">
        <title>Huge and variable diversity of episymbiotic CPR bacteria and DPANN archaea in groundwater ecosystems.</title>
        <authorList>
            <person name="He C.Y."/>
            <person name="Keren R."/>
            <person name="Whittaker M."/>
            <person name="Farag I.F."/>
            <person name="Doudna J."/>
            <person name="Cate J.H.D."/>
            <person name="Banfield J.F."/>
        </authorList>
    </citation>
    <scope>NUCLEOTIDE SEQUENCE</scope>
    <source>
        <strain evidence="1">NC_groundwater_1813_Pr3_B-0.1um_71_17</strain>
    </source>
</reference>
<organism evidence="1 2">
    <name type="scientific">Eiseniibacteriota bacterium</name>
    <dbReference type="NCBI Taxonomy" id="2212470"/>
    <lineage>
        <taxon>Bacteria</taxon>
        <taxon>Candidatus Eiseniibacteriota</taxon>
    </lineage>
</organism>
<gene>
    <name evidence="1" type="ORF">HZA61_07725</name>
</gene>
<evidence type="ECO:0000313" key="2">
    <source>
        <dbReference type="Proteomes" id="UP000696931"/>
    </source>
</evidence>